<dbReference type="InterPro" id="IPR013766">
    <property type="entry name" value="Thioredoxin_domain"/>
</dbReference>
<dbReference type="CDD" id="cd02966">
    <property type="entry name" value="TlpA_like_family"/>
    <property type="match status" value="1"/>
</dbReference>
<evidence type="ECO:0000313" key="7">
    <source>
        <dbReference type="EMBL" id="WBO22605.1"/>
    </source>
</evidence>
<evidence type="ECO:0000259" key="6">
    <source>
        <dbReference type="PROSITE" id="PS51352"/>
    </source>
</evidence>
<evidence type="ECO:0000313" key="8">
    <source>
        <dbReference type="Proteomes" id="UP001210865"/>
    </source>
</evidence>
<feature type="domain" description="Thioredoxin" evidence="6">
    <location>
        <begin position="23"/>
        <end position="163"/>
    </location>
</feature>
<feature type="region of interest" description="Disordered" evidence="5">
    <location>
        <begin position="13"/>
        <end position="32"/>
    </location>
</feature>
<comment type="subcellular location">
    <subcellularLocation>
        <location evidence="1">Cell envelope</location>
    </subcellularLocation>
</comment>
<evidence type="ECO:0000256" key="1">
    <source>
        <dbReference type="ARBA" id="ARBA00004196"/>
    </source>
</evidence>
<dbReference type="Pfam" id="PF08534">
    <property type="entry name" value="Redoxin"/>
    <property type="match status" value="1"/>
</dbReference>
<evidence type="ECO:0000256" key="4">
    <source>
        <dbReference type="ARBA" id="ARBA00023284"/>
    </source>
</evidence>
<dbReference type="InterPro" id="IPR036249">
    <property type="entry name" value="Thioredoxin-like_sf"/>
</dbReference>
<keyword evidence="2" id="KW-0201">Cytochrome c-type biogenesis</keyword>
<gene>
    <name evidence="7" type="ORF">PBT88_00155</name>
</gene>
<dbReference type="PANTHER" id="PTHR42852:SF6">
    <property type="entry name" value="THIOL:DISULFIDE INTERCHANGE PROTEIN DSBE"/>
    <property type="match status" value="1"/>
</dbReference>
<dbReference type="InterPro" id="IPR013740">
    <property type="entry name" value="Redoxin"/>
</dbReference>
<dbReference type="EMBL" id="CP115174">
    <property type="protein sequence ID" value="WBO22605.1"/>
    <property type="molecule type" value="Genomic_DNA"/>
</dbReference>
<sequence>MSNNSAVADAFPTAPAADGVDRSHKGEAMPAMPFAAPGGAPATLASFRGHPALVNLWATWCAPCVKELPALDQLAADSTGKMAVVAISEDMGGDADVQPFWKSHGIKALTAYTDAKNKLMTAVGAAELPVTILYDAKGKEVWRTAGGKDWTGPDMAKLLAESR</sequence>
<keyword evidence="8" id="KW-1185">Reference proteome</keyword>
<evidence type="ECO:0000256" key="3">
    <source>
        <dbReference type="ARBA" id="ARBA00023157"/>
    </source>
</evidence>
<evidence type="ECO:0000256" key="2">
    <source>
        <dbReference type="ARBA" id="ARBA00022748"/>
    </source>
</evidence>
<dbReference type="RefSeq" id="WP_270077247.1">
    <property type="nucleotide sequence ID" value="NZ_CP115174.1"/>
</dbReference>
<dbReference type="Gene3D" id="3.40.30.10">
    <property type="entry name" value="Glutaredoxin"/>
    <property type="match status" value="1"/>
</dbReference>
<reference evidence="7 8" key="1">
    <citation type="submission" date="2022-12" db="EMBL/GenBank/DDBJ databases">
        <title>Sphingomonas abieness sp. nov., an endophytic bacterium isolated from Abies koreana.</title>
        <authorList>
            <person name="Jiang L."/>
            <person name="Lee J."/>
        </authorList>
    </citation>
    <scope>NUCLEOTIDE SEQUENCE [LARGE SCALE GENOMIC DNA]</scope>
    <source>
        <strain evidence="8">PAMB 00755</strain>
    </source>
</reference>
<accession>A0ABY7NP62</accession>
<dbReference type="InterPro" id="IPR017937">
    <property type="entry name" value="Thioredoxin_CS"/>
</dbReference>
<dbReference type="PANTHER" id="PTHR42852">
    <property type="entry name" value="THIOL:DISULFIDE INTERCHANGE PROTEIN DSBE"/>
    <property type="match status" value="1"/>
</dbReference>
<keyword evidence="4" id="KW-0676">Redox-active center</keyword>
<name>A0ABY7NP62_9SPHN</name>
<dbReference type="Proteomes" id="UP001210865">
    <property type="component" value="Chromosome"/>
</dbReference>
<organism evidence="7 8">
    <name type="scientific">Sphingomonas abietis</name>
    <dbReference type="NCBI Taxonomy" id="3012344"/>
    <lineage>
        <taxon>Bacteria</taxon>
        <taxon>Pseudomonadati</taxon>
        <taxon>Pseudomonadota</taxon>
        <taxon>Alphaproteobacteria</taxon>
        <taxon>Sphingomonadales</taxon>
        <taxon>Sphingomonadaceae</taxon>
        <taxon>Sphingomonas</taxon>
    </lineage>
</organism>
<protein>
    <submittedName>
        <fullName evidence="7">TlpA disulfide reductase family protein</fullName>
    </submittedName>
</protein>
<dbReference type="PROSITE" id="PS51352">
    <property type="entry name" value="THIOREDOXIN_2"/>
    <property type="match status" value="1"/>
</dbReference>
<dbReference type="SUPFAM" id="SSF52833">
    <property type="entry name" value="Thioredoxin-like"/>
    <property type="match status" value="1"/>
</dbReference>
<keyword evidence="3" id="KW-1015">Disulfide bond</keyword>
<proteinExistence type="predicted"/>
<evidence type="ECO:0000256" key="5">
    <source>
        <dbReference type="SAM" id="MobiDB-lite"/>
    </source>
</evidence>
<dbReference type="InterPro" id="IPR050553">
    <property type="entry name" value="Thioredoxin_ResA/DsbE_sf"/>
</dbReference>
<dbReference type="PROSITE" id="PS00194">
    <property type="entry name" value="THIOREDOXIN_1"/>
    <property type="match status" value="1"/>
</dbReference>